<feature type="transmembrane region" description="Helical" evidence="1">
    <location>
        <begin position="7"/>
        <end position="28"/>
    </location>
</feature>
<keyword evidence="1" id="KW-1133">Transmembrane helix</keyword>
<evidence type="ECO:0000313" key="3">
    <source>
        <dbReference type="Proteomes" id="UP001157126"/>
    </source>
</evidence>
<gene>
    <name evidence="2" type="ORF">GCM10025883_29120</name>
</gene>
<evidence type="ECO:0000256" key="1">
    <source>
        <dbReference type="SAM" id="Phobius"/>
    </source>
</evidence>
<name>A0ABQ6IVW1_9MICO</name>
<keyword evidence="1" id="KW-0472">Membrane</keyword>
<feature type="transmembrane region" description="Helical" evidence="1">
    <location>
        <begin position="34"/>
        <end position="54"/>
    </location>
</feature>
<dbReference type="Proteomes" id="UP001157126">
    <property type="component" value="Unassembled WGS sequence"/>
</dbReference>
<comment type="caution">
    <text evidence="2">The sequence shown here is derived from an EMBL/GenBank/DDBJ whole genome shotgun (WGS) entry which is preliminary data.</text>
</comment>
<keyword evidence="3" id="KW-1185">Reference proteome</keyword>
<protein>
    <submittedName>
        <fullName evidence="2">Uncharacterized protein</fullName>
    </submittedName>
</protein>
<dbReference type="EMBL" id="BSUO01000001">
    <property type="protein sequence ID" value="GMA40867.1"/>
    <property type="molecule type" value="Genomic_DNA"/>
</dbReference>
<evidence type="ECO:0000313" key="2">
    <source>
        <dbReference type="EMBL" id="GMA40867.1"/>
    </source>
</evidence>
<dbReference type="RefSeq" id="WP_284304499.1">
    <property type="nucleotide sequence ID" value="NZ_BSUO01000001.1"/>
</dbReference>
<proteinExistence type="predicted"/>
<keyword evidence="1" id="KW-0812">Transmembrane</keyword>
<organism evidence="2 3">
    <name type="scientific">Mobilicoccus caccae</name>
    <dbReference type="NCBI Taxonomy" id="1859295"/>
    <lineage>
        <taxon>Bacteria</taxon>
        <taxon>Bacillati</taxon>
        <taxon>Actinomycetota</taxon>
        <taxon>Actinomycetes</taxon>
        <taxon>Micrococcales</taxon>
        <taxon>Dermatophilaceae</taxon>
        <taxon>Mobilicoccus</taxon>
    </lineage>
</organism>
<reference evidence="3" key="1">
    <citation type="journal article" date="2019" name="Int. J. Syst. Evol. Microbiol.">
        <title>The Global Catalogue of Microorganisms (GCM) 10K type strain sequencing project: providing services to taxonomists for standard genome sequencing and annotation.</title>
        <authorList>
            <consortium name="The Broad Institute Genomics Platform"/>
            <consortium name="The Broad Institute Genome Sequencing Center for Infectious Disease"/>
            <person name="Wu L."/>
            <person name="Ma J."/>
        </authorList>
    </citation>
    <scope>NUCLEOTIDE SEQUENCE [LARGE SCALE GENOMIC DNA]</scope>
    <source>
        <strain evidence="3">NBRC 113072</strain>
    </source>
</reference>
<sequence length="62" mass="6466">MLTPDRWAMVAGLAFALVALFGLGQILLGGEGGFAWVIVGFAVLSAVAAFVVAATQRRRPHP</sequence>
<accession>A0ABQ6IVW1</accession>